<keyword evidence="11" id="KW-1185">Reference proteome</keyword>
<comment type="function">
    <text evidence="8">Toxic component of a toxin-antitoxin (TA) system. An RNase.</text>
</comment>
<feature type="domain" description="PIN" evidence="9">
    <location>
        <begin position="1"/>
        <end position="123"/>
    </location>
</feature>
<evidence type="ECO:0000256" key="2">
    <source>
        <dbReference type="ARBA" id="ARBA00022649"/>
    </source>
</evidence>
<keyword evidence="2 8" id="KW-1277">Toxin-antitoxin system</keyword>
<comment type="cofactor">
    <cofactor evidence="1 8">
        <name>Mg(2+)</name>
        <dbReference type="ChEBI" id="CHEBI:18420"/>
    </cofactor>
</comment>
<protein>
    <recommendedName>
        <fullName evidence="8">Ribonuclease VapC</fullName>
        <shortName evidence="8">RNase VapC</shortName>
        <ecNumber evidence="8">3.1.-.-</ecNumber>
    </recommendedName>
    <alternativeName>
        <fullName evidence="8">Toxin VapC</fullName>
    </alternativeName>
</protein>
<evidence type="ECO:0000313" key="10">
    <source>
        <dbReference type="EMBL" id="MEE3853127.1"/>
    </source>
</evidence>
<accession>A0ABU7MJ41</accession>
<dbReference type="RefSeq" id="WP_330436018.1">
    <property type="nucleotide sequence ID" value="NZ_JAZDUF010000008.1"/>
</dbReference>
<reference evidence="10 11" key="1">
    <citation type="submission" date="2024-01" db="EMBL/GenBank/DDBJ databases">
        <title>Draft genome sequence of Gordonia sp. LSe1-13.</title>
        <authorList>
            <person name="Suphannarot A."/>
            <person name="Mingma R."/>
        </authorList>
    </citation>
    <scope>NUCLEOTIDE SEQUENCE [LARGE SCALE GENOMIC DNA]</scope>
    <source>
        <strain evidence="10 11">LSe1-13</strain>
    </source>
</reference>
<dbReference type="PANTHER" id="PTHR33653:SF1">
    <property type="entry name" value="RIBONUCLEASE VAPC2"/>
    <property type="match status" value="1"/>
</dbReference>
<evidence type="ECO:0000259" key="9">
    <source>
        <dbReference type="Pfam" id="PF01850"/>
    </source>
</evidence>
<dbReference type="InterPro" id="IPR022907">
    <property type="entry name" value="VapC_family"/>
</dbReference>
<keyword evidence="3 8" id="KW-0540">Nuclease</keyword>
<sequence>MVVDTSAIIAIIVQESDARVYAEALALHHPLMAVPTYLECCIVADAKRIPVASRKLDRILEENGVEVVDTDKAQGDIARQAFRDFGKGMGHPAQLNFGDCFSYALAIHRNLPLLWKGDDFTHTGVRSALLEIQDSRSG</sequence>
<evidence type="ECO:0000256" key="8">
    <source>
        <dbReference type="HAMAP-Rule" id="MF_00265"/>
    </source>
</evidence>
<evidence type="ECO:0000313" key="11">
    <source>
        <dbReference type="Proteomes" id="UP001347146"/>
    </source>
</evidence>
<evidence type="ECO:0000256" key="7">
    <source>
        <dbReference type="ARBA" id="ARBA00038093"/>
    </source>
</evidence>
<comment type="similarity">
    <text evidence="7 8">Belongs to the PINc/VapC protein family.</text>
</comment>
<keyword evidence="8" id="KW-0800">Toxin</keyword>
<feature type="binding site" evidence="8">
    <location>
        <position position="4"/>
    </location>
    <ligand>
        <name>Mg(2+)</name>
        <dbReference type="ChEBI" id="CHEBI:18420"/>
    </ligand>
</feature>
<evidence type="ECO:0000256" key="6">
    <source>
        <dbReference type="ARBA" id="ARBA00022842"/>
    </source>
</evidence>
<feature type="binding site" evidence="8">
    <location>
        <position position="99"/>
    </location>
    <ligand>
        <name>Mg(2+)</name>
        <dbReference type="ChEBI" id="CHEBI:18420"/>
    </ligand>
</feature>
<dbReference type="EC" id="3.1.-.-" evidence="8"/>
<evidence type="ECO:0000256" key="3">
    <source>
        <dbReference type="ARBA" id="ARBA00022722"/>
    </source>
</evidence>
<keyword evidence="5 8" id="KW-0378">Hydrolase</keyword>
<keyword evidence="6 8" id="KW-0460">Magnesium</keyword>
<dbReference type="EMBL" id="JAZDUF010000008">
    <property type="protein sequence ID" value="MEE3853127.1"/>
    <property type="molecule type" value="Genomic_DNA"/>
</dbReference>
<dbReference type="InterPro" id="IPR002716">
    <property type="entry name" value="PIN_dom"/>
</dbReference>
<keyword evidence="4 8" id="KW-0479">Metal-binding</keyword>
<proteinExistence type="inferred from homology"/>
<name>A0ABU7MJ41_9ACTN</name>
<dbReference type="Proteomes" id="UP001347146">
    <property type="component" value="Unassembled WGS sequence"/>
</dbReference>
<dbReference type="InterPro" id="IPR029060">
    <property type="entry name" value="PIN-like_dom_sf"/>
</dbReference>
<dbReference type="SUPFAM" id="SSF88723">
    <property type="entry name" value="PIN domain-like"/>
    <property type="match status" value="1"/>
</dbReference>
<evidence type="ECO:0000256" key="5">
    <source>
        <dbReference type="ARBA" id="ARBA00022801"/>
    </source>
</evidence>
<dbReference type="PANTHER" id="PTHR33653">
    <property type="entry name" value="RIBONUCLEASE VAPC2"/>
    <property type="match status" value="1"/>
</dbReference>
<dbReference type="CDD" id="cd09871">
    <property type="entry name" value="PIN_MtVapC28-VapC30-like"/>
    <property type="match status" value="1"/>
</dbReference>
<dbReference type="InterPro" id="IPR050556">
    <property type="entry name" value="Type_II_TA_system_RNase"/>
</dbReference>
<dbReference type="Gene3D" id="3.40.50.1010">
    <property type="entry name" value="5'-nuclease"/>
    <property type="match status" value="1"/>
</dbReference>
<evidence type="ECO:0000256" key="4">
    <source>
        <dbReference type="ARBA" id="ARBA00022723"/>
    </source>
</evidence>
<comment type="caution">
    <text evidence="10">The sequence shown here is derived from an EMBL/GenBank/DDBJ whole genome shotgun (WGS) entry which is preliminary data.</text>
</comment>
<evidence type="ECO:0000256" key="1">
    <source>
        <dbReference type="ARBA" id="ARBA00001946"/>
    </source>
</evidence>
<dbReference type="HAMAP" id="MF_00265">
    <property type="entry name" value="VapC_Nob1"/>
    <property type="match status" value="1"/>
</dbReference>
<gene>
    <name evidence="8" type="primary">vapC</name>
    <name evidence="10" type="ORF">VZC37_22510</name>
</gene>
<organism evidence="10 11">
    <name type="scientific">Gordonia sesuvii</name>
    <dbReference type="NCBI Taxonomy" id="3116777"/>
    <lineage>
        <taxon>Bacteria</taxon>
        <taxon>Bacillati</taxon>
        <taxon>Actinomycetota</taxon>
        <taxon>Actinomycetes</taxon>
        <taxon>Mycobacteriales</taxon>
        <taxon>Gordoniaceae</taxon>
        <taxon>Gordonia</taxon>
    </lineage>
</organism>
<dbReference type="Pfam" id="PF01850">
    <property type="entry name" value="PIN"/>
    <property type="match status" value="1"/>
</dbReference>